<keyword evidence="2" id="KW-0472">Membrane</keyword>
<evidence type="ECO:0000256" key="1">
    <source>
        <dbReference type="ARBA" id="ARBA00004651"/>
    </source>
</evidence>
<evidence type="ECO:0000313" key="4">
    <source>
        <dbReference type="Proteomes" id="UP001054945"/>
    </source>
</evidence>
<dbReference type="PANTHER" id="PTHR43294:SF21">
    <property type="entry name" value="CATION TRANSPORTING ATPASE"/>
    <property type="match status" value="1"/>
</dbReference>
<dbReference type="InterPro" id="IPR050510">
    <property type="entry name" value="Cation_transp_ATPase_P-type"/>
</dbReference>
<dbReference type="GO" id="GO:0036376">
    <property type="term" value="P:sodium ion export across plasma membrane"/>
    <property type="evidence" value="ECO:0007669"/>
    <property type="project" value="TreeGrafter"/>
</dbReference>
<dbReference type="GO" id="GO:0030007">
    <property type="term" value="P:intracellular potassium ion homeostasis"/>
    <property type="evidence" value="ECO:0007669"/>
    <property type="project" value="TreeGrafter"/>
</dbReference>
<dbReference type="GO" id="GO:0006883">
    <property type="term" value="P:intracellular sodium ion homeostasis"/>
    <property type="evidence" value="ECO:0007669"/>
    <property type="project" value="TreeGrafter"/>
</dbReference>
<dbReference type="GO" id="GO:1990573">
    <property type="term" value="P:potassium ion import across plasma membrane"/>
    <property type="evidence" value="ECO:0007669"/>
    <property type="project" value="TreeGrafter"/>
</dbReference>
<keyword evidence="2" id="KW-1003">Cell membrane</keyword>
<comment type="caution">
    <text evidence="3">The sequence shown here is derived from an EMBL/GenBank/DDBJ whole genome shotgun (WGS) entry which is preliminary data.</text>
</comment>
<keyword evidence="4" id="KW-1185">Reference proteome</keyword>
<dbReference type="GO" id="GO:1902600">
    <property type="term" value="P:proton transmembrane transport"/>
    <property type="evidence" value="ECO:0007669"/>
    <property type="project" value="TreeGrafter"/>
</dbReference>
<protein>
    <submittedName>
        <fullName evidence="3">Uncharacterized protein</fullName>
    </submittedName>
</protein>
<dbReference type="PANTHER" id="PTHR43294">
    <property type="entry name" value="SODIUM/POTASSIUM-TRANSPORTING ATPASE SUBUNIT ALPHA"/>
    <property type="match status" value="1"/>
</dbReference>
<accession>A0AAV4WGC8</accession>
<comment type="subcellular location">
    <subcellularLocation>
        <location evidence="1">Cell membrane</location>
        <topology evidence="1">Multi-pass membrane protein</topology>
    </subcellularLocation>
</comment>
<sequence>MTSKGLDSPRYDEEVLFLTGNHPIAAKSIARQVGIISEHSETRDELAERLHISVEEVEPGSVQAVVIYGDELEVLSDEELIEFLTAYEEIVLARIIPNQKVRIVQLLQRINHCVAITEGRWKTTRR</sequence>
<dbReference type="InterPro" id="IPR036412">
    <property type="entry name" value="HAD-like_sf"/>
</dbReference>
<proteinExistence type="predicted"/>
<reference evidence="3 4" key="1">
    <citation type="submission" date="2021-06" db="EMBL/GenBank/DDBJ databases">
        <title>Caerostris extrusa draft genome.</title>
        <authorList>
            <person name="Kono N."/>
            <person name="Arakawa K."/>
        </authorList>
    </citation>
    <scope>NUCLEOTIDE SEQUENCE [LARGE SCALE GENOMIC DNA]</scope>
</reference>
<evidence type="ECO:0000313" key="3">
    <source>
        <dbReference type="EMBL" id="GIY81313.1"/>
    </source>
</evidence>
<dbReference type="GO" id="GO:0005886">
    <property type="term" value="C:plasma membrane"/>
    <property type="evidence" value="ECO:0007669"/>
    <property type="project" value="UniProtKB-SubCell"/>
</dbReference>
<dbReference type="InterPro" id="IPR023214">
    <property type="entry name" value="HAD_sf"/>
</dbReference>
<dbReference type="EMBL" id="BPLR01016108">
    <property type="protein sequence ID" value="GIY81313.1"/>
    <property type="molecule type" value="Genomic_DNA"/>
</dbReference>
<dbReference type="Proteomes" id="UP001054945">
    <property type="component" value="Unassembled WGS sequence"/>
</dbReference>
<gene>
    <name evidence="3" type="ORF">CEXT_117881</name>
</gene>
<dbReference type="Gene3D" id="3.40.50.1000">
    <property type="entry name" value="HAD superfamily/HAD-like"/>
    <property type="match status" value="1"/>
</dbReference>
<dbReference type="SUPFAM" id="SSF56784">
    <property type="entry name" value="HAD-like"/>
    <property type="match status" value="1"/>
</dbReference>
<dbReference type="AlphaFoldDB" id="A0AAV4WGC8"/>
<organism evidence="3 4">
    <name type="scientific">Caerostris extrusa</name>
    <name type="common">Bark spider</name>
    <name type="synonym">Caerostris bankana</name>
    <dbReference type="NCBI Taxonomy" id="172846"/>
    <lineage>
        <taxon>Eukaryota</taxon>
        <taxon>Metazoa</taxon>
        <taxon>Ecdysozoa</taxon>
        <taxon>Arthropoda</taxon>
        <taxon>Chelicerata</taxon>
        <taxon>Arachnida</taxon>
        <taxon>Araneae</taxon>
        <taxon>Araneomorphae</taxon>
        <taxon>Entelegynae</taxon>
        <taxon>Araneoidea</taxon>
        <taxon>Araneidae</taxon>
        <taxon>Caerostris</taxon>
    </lineage>
</organism>
<dbReference type="GO" id="GO:0005391">
    <property type="term" value="F:P-type sodium:potassium-exchanging transporter activity"/>
    <property type="evidence" value="ECO:0007669"/>
    <property type="project" value="TreeGrafter"/>
</dbReference>
<name>A0AAV4WGC8_CAEEX</name>
<evidence type="ECO:0000256" key="2">
    <source>
        <dbReference type="ARBA" id="ARBA00022475"/>
    </source>
</evidence>